<keyword evidence="6" id="KW-0675">Receptor</keyword>
<dbReference type="Pfam" id="PF00041">
    <property type="entry name" value="fn3"/>
    <property type="match status" value="1"/>
</dbReference>
<dbReference type="SMART" id="SM00060">
    <property type="entry name" value="FN3"/>
    <property type="match status" value="2"/>
</dbReference>
<reference evidence="11" key="2">
    <citation type="journal article" date="2021" name="Genome Biol. Evol.">
        <title>Developing a high-quality reference genome for a parasitic bivalve with doubly uniparental inheritance (Bivalvia: Unionida).</title>
        <authorList>
            <person name="Smith C.H."/>
        </authorList>
    </citation>
    <scope>NUCLEOTIDE SEQUENCE</scope>
    <source>
        <strain evidence="11">CHS0354</strain>
        <tissue evidence="11">Mantle</tissue>
    </source>
</reference>
<dbReference type="PANTHER" id="PTHR23037">
    <property type="entry name" value="CYTOKINE RECEPTOR"/>
    <property type="match status" value="1"/>
</dbReference>
<dbReference type="SUPFAM" id="SSF49265">
    <property type="entry name" value="Fibronectin type III"/>
    <property type="match status" value="2"/>
</dbReference>
<comment type="caution">
    <text evidence="11">The sequence shown here is derived from an EMBL/GenBank/DDBJ whole genome shotgun (WGS) entry which is preliminary data.</text>
</comment>
<dbReference type="Proteomes" id="UP001195483">
    <property type="component" value="Unassembled WGS sequence"/>
</dbReference>
<dbReference type="InterPro" id="IPR036116">
    <property type="entry name" value="FN3_sf"/>
</dbReference>
<dbReference type="GO" id="GO:0004896">
    <property type="term" value="F:cytokine receptor activity"/>
    <property type="evidence" value="ECO:0007669"/>
    <property type="project" value="TreeGrafter"/>
</dbReference>
<evidence type="ECO:0000256" key="4">
    <source>
        <dbReference type="ARBA" id="ARBA00023136"/>
    </source>
</evidence>
<evidence type="ECO:0000256" key="2">
    <source>
        <dbReference type="ARBA" id="ARBA00022692"/>
    </source>
</evidence>
<dbReference type="InterPro" id="IPR013783">
    <property type="entry name" value="Ig-like_fold"/>
</dbReference>
<gene>
    <name evidence="11" type="ORF">CHS0354_011030</name>
</gene>
<name>A0AAE0TL41_9BIVA</name>
<feature type="domain" description="Fibronectin type-III" evidence="10">
    <location>
        <begin position="141"/>
        <end position="236"/>
    </location>
</feature>
<feature type="transmembrane region" description="Helical" evidence="9">
    <location>
        <begin position="598"/>
        <end position="622"/>
    </location>
</feature>
<evidence type="ECO:0000256" key="3">
    <source>
        <dbReference type="ARBA" id="ARBA00022989"/>
    </source>
</evidence>
<evidence type="ECO:0000256" key="7">
    <source>
        <dbReference type="ARBA" id="ARBA00023180"/>
    </source>
</evidence>
<sequence>MMICLRGMLLVLIGVGLPTVMLRIYAFAHDVEPSLPENITCISKNFQNLVCSFNKPSTTFIPMNWSMEYSFDDNDWSEVNKINCKIELYTCSWPPISSGNHEEAFRRLVYKYYIQVILLNRFGNNSAKIEFHPKDIVRPNVVDNLTVTQSENNRRVSINWTPPHDLPSDIELIYHVILHNQWGELKLQNMTNTGWMLMDLIPYTKYSFEVKCKPVRAVGEVYWSTPAIRNFTTHPDLPAEGPIVTEGAFVQRNCETEGIRLVLYWKNPSARQINGELVGYKIIIASNMKNESLYNMKYEIQNPISIERNELFCTETNGERTSVEVPFHYPNHTDFIAGIALRNTVGLSKPSFIVIPAMQQAPKPDLVLVEEGENNFQVSWMWDNRNLSVTTVTYFWCTRNRLRANTTLLCEGTLGTHSIQSSASSDWKSFNLNRNNVIIPTSNQSSLYFAVALVQNETSGGMVWQGCKFLKGKAPNKPAYQVNPLETNGTLLQIEIPRVLLCQADNAGRPETYTVSYKQVVDDYKEDDCPQDGFSNQTFEVQLEKEIQHYTLSGLKEGNNYIVCLGSANRDSQTIQYGPSIVIKTARLESERSLTDSIILAIAVVTVCIVGMTIFLLSCFCLKRLRRCVRRPAIIVPDVHHFKKEEINNMNGGLHDDSGTGRSVESRCNGDGIEETKYVVPERRDSETSSGGSASYKRLVKSTSTSSGDLNKAYEEHLDNRMTNSDSLMKFVMDNAKIITRPECHQVYPVTAASGSIQSYVVAALQEGRNSIEYLPDIDLDRLKLAQKETVKPCIDNPITSLPLKSLAALEFRLNTNWKEHSVHIKLEPQSMAEKMTIKVVPVPCDDNYVQATLEEKEKNKRDDEEVKVEELEEQEEEMETSWEKKRSSNHHLESSDDALCDHVIESLLDSGSTTVVGYVKPIETNLGSGAFCISDTFSGFSGSLMPVYMKPAEVTLANNQYLTGMDLSHDEVASIEEIPWNFKSGEPQESSNSQRQSFLNTAASYIQKLQE</sequence>
<accession>A0AAE0TL41</accession>
<evidence type="ECO:0000259" key="10">
    <source>
        <dbReference type="PROSITE" id="PS50853"/>
    </source>
</evidence>
<feature type="region of interest" description="Disordered" evidence="8">
    <location>
        <begin position="682"/>
        <end position="708"/>
    </location>
</feature>
<dbReference type="PANTHER" id="PTHR23037:SF35">
    <property type="entry name" value="FIBRONECTIN TYPE-III DOMAIN-CONTAINING PROTEIN"/>
    <property type="match status" value="1"/>
</dbReference>
<feature type="compositionally biased region" description="Acidic residues" evidence="8">
    <location>
        <begin position="866"/>
        <end position="881"/>
    </location>
</feature>
<keyword evidence="12" id="KW-1185">Reference proteome</keyword>
<keyword evidence="2 9" id="KW-0812">Transmembrane</keyword>
<protein>
    <recommendedName>
        <fullName evidence="10">Fibronectin type-III domain-containing protein</fullName>
    </recommendedName>
</protein>
<dbReference type="AlphaFoldDB" id="A0AAE0TL41"/>
<keyword evidence="4 9" id="KW-0472">Membrane</keyword>
<dbReference type="CDD" id="cd00063">
    <property type="entry name" value="FN3"/>
    <property type="match status" value="1"/>
</dbReference>
<proteinExistence type="predicted"/>
<dbReference type="InterPro" id="IPR003961">
    <property type="entry name" value="FN3_dom"/>
</dbReference>
<feature type="region of interest" description="Disordered" evidence="8">
    <location>
        <begin position="858"/>
        <end position="891"/>
    </location>
</feature>
<evidence type="ECO:0000256" key="9">
    <source>
        <dbReference type="SAM" id="Phobius"/>
    </source>
</evidence>
<keyword evidence="3 9" id="KW-1133">Transmembrane helix</keyword>
<keyword evidence="5" id="KW-1015">Disulfide bond</keyword>
<dbReference type="Gene3D" id="2.60.40.10">
    <property type="entry name" value="Immunoglobulins"/>
    <property type="match status" value="2"/>
</dbReference>
<reference evidence="11" key="1">
    <citation type="journal article" date="2021" name="Genome Biol. Evol.">
        <title>A High-Quality Reference Genome for a Parasitic Bivalve with Doubly Uniparental Inheritance (Bivalvia: Unionida).</title>
        <authorList>
            <person name="Smith C.H."/>
        </authorList>
    </citation>
    <scope>NUCLEOTIDE SEQUENCE</scope>
    <source>
        <strain evidence="11">CHS0354</strain>
    </source>
</reference>
<feature type="compositionally biased region" description="Basic and acidic residues" evidence="8">
    <location>
        <begin position="882"/>
        <end position="891"/>
    </location>
</feature>
<evidence type="ECO:0000256" key="6">
    <source>
        <dbReference type="ARBA" id="ARBA00023170"/>
    </source>
</evidence>
<evidence type="ECO:0000256" key="1">
    <source>
        <dbReference type="ARBA" id="ARBA00004479"/>
    </source>
</evidence>
<evidence type="ECO:0000313" key="11">
    <source>
        <dbReference type="EMBL" id="KAK3612312.1"/>
    </source>
</evidence>
<evidence type="ECO:0000313" key="12">
    <source>
        <dbReference type="Proteomes" id="UP001195483"/>
    </source>
</evidence>
<dbReference type="EMBL" id="JAEAOA010000686">
    <property type="protein sequence ID" value="KAK3612312.1"/>
    <property type="molecule type" value="Genomic_DNA"/>
</dbReference>
<evidence type="ECO:0000256" key="8">
    <source>
        <dbReference type="SAM" id="MobiDB-lite"/>
    </source>
</evidence>
<comment type="subcellular location">
    <subcellularLocation>
        <location evidence="1">Membrane</location>
        <topology evidence="1">Single-pass type I membrane protein</topology>
    </subcellularLocation>
</comment>
<evidence type="ECO:0000256" key="5">
    <source>
        <dbReference type="ARBA" id="ARBA00023157"/>
    </source>
</evidence>
<dbReference type="PROSITE" id="PS50853">
    <property type="entry name" value="FN3"/>
    <property type="match status" value="1"/>
</dbReference>
<keyword evidence="7" id="KW-0325">Glycoprotein</keyword>
<reference evidence="11" key="3">
    <citation type="submission" date="2023-05" db="EMBL/GenBank/DDBJ databases">
        <authorList>
            <person name="Smith C.H."/>
        </authorList>
    </citation>
    <scope>NUCLEOTIDE SEQUENCE</scope>
    <source>
        <strain evidence="11">CHS0354</strain>
        <tissue evidence="11">Mantle</tissue>
    </source>
</reference>
<organism evidence="11 12">
    <name type="scientific">Potamilus streckersoni</name>
    <dbReference type="NCBI Taxonomy" id="2493646"/>
    <lineage>
        <taxon>Eukaryota</taxon>
        <taxon>Metazoa</taxon>
        <taxon>Spiralia</taxon>
        <taxon>Lophotrochozoa</taxon>
        <taxon>Mollusca</taxon>
        <taxon>Bivalvia</taxon>
        <taxon>Autobranchia</taxon>
        <taxon>Heteroconchia</taxon>
        <taxon>Palaeoheterodonta</taxon>
        <taxon>Unionida</taxon>
        <taxon>Unionoidea</taxon>
        <taxon>Unionidae</taxon>
        <taxon>Ambleminae</taxon>
        <taxon>Lampsilini</taxon>
        <taxon>Potamilus</taxon>
    </lineage>
</organism>
<dbReference type="GO" id="GO:0009897">
    <property type="term" value="C:external side of plasma membrane"/>
    <property type="evidence" value="ECO:0007669"/>
    <property type="project" value="TreeGrafter"/>
</dbReference>